<comment type="function">
    <text evidence="12">IGPS catalyzes the conversion of PRFAR and glutamine to IGP, AICAR and glutamate. The HisH subunit catalyzes the hydrolysis of glutamine to glutamate and ammonia as part of the synthesis of IGP and AICAR. The resulting ammonia molecule is channeled to the active site of HisF.</text>
</comment>
<evidence type="ECO:0000256" key="3">
    <source>
        <dbReference type="ARBA" id="ARBA00011152"/>
    </source>
</evidence>
<dbReference type="SUPFAM" id="SSF52317">
    <property type="entry name" value="Class I glutamine amidotransferase-like"/>
    <property type="match status" value="1"/>
</dbReference>
<dbReference type="PATRIC" id="fig|1434117.4.peg.3321"/>
<dbReference type="EMBL" id="CP009509">
    <property type="protein sequence ID" value="AKB41601.1"/>
    <property type="molecule type" value="Genomic_DNA"/>
</dbReference>
<evidence type="ECO:0000256" key="6">
    <source>
        <dbReference type="ARBA" id="ARBA00022801"/>
    </source>
</evidence>
<sequence>MKRIVIIDYGLGNLRSVQKGLEHAGASPAISGNPEEILAADGIILPGVGAFIDAMKCLVPLKKTIAEFAESGKPMLGICLGQQVLMSSSEEGRLTDGLDLIQGRVLRFPKSELKVPQMGWNNIRVKQDHPLFKGIPDGSFVYFVHSYYVDTSAENTLASCEYGLEYAASVVNSKGNVMGTQFHPEKSGATGLKILRNFVEMC</sequence>
<dbReference type="PROSITE" id="PS51273">
    <property type="entry name" value="GATASE_TYPE_1"/>
    <property type="match status" value="1"/>
</dbReference>
<dbReference type="HAMAP" id="MF_00278">
    <property type="entry name" value="HisH"/>
    <property type="match status" value="1"/>
</dbReference>
<feature type="domain" description="Glutamine amidotransferase" evidence="14">
    <location>
        <begin position="5"/>
        <end position="199"/>
    </location>
</feature>
<organism evidence="15 16">
    <name type="scientific">Methanosarcina mazei WWM610</name>
    <dbReference type="NCBI Taxonomy" id="1434117"/>
    <lineage>
        <taxon>Archaea</taxon>
        <taxon>Methanobacteriati</taxon>
        <taxon>Methanobacteriota</taxon>
        <taxon>Stenosarchaea group</taxon>
        <taxon>Methanomicrobia</taxon>
        <taxon>Methanosarcinales</taxon>
        <taxon>Methanosarcinaceae</taxon>
        <taxon>Methanosarcina</taxon>
    </lineage>
</organism>
<comment type="catalytic activity">
    <reaction evidence="10 12">
        <text>5-[(5-phospho-1-deoxy-D-ribulos-1-ylimino)methylamino]-1-(5-phospho-beta-D-ribosyl)imidazole-4-carboxamide + L-glutamine = D-erythro-1-(imidazol-4-yl)glycerol 3-phosphate + 5-amino-1-(5-phospho-beta-D-ribosyl)imidazole-4-carboxamide + L-glutamate + H(+)</text>
        <dbReference type="Rhea" id="RHEA:24793"/>
        <dbReference type="ChEBI" id="CHEBI:15378"/>
        <dbReference type="ChEBI" id="CHEBI:29985"/>
        <dbReference type="ChEBI" id="CHEBI:58278"/>
        <dbReference type="ChEBI" id="CHEBI:58359"/>
        <dbReference type="ChEBI" id="CHEBI:58475"/>
        <dbReference type="ChEBI" id="CHEBI:58525"/>
        <dbReference type="EC" id="4.3.2.10"/>
    </reaction>
</comment>
<dbReference type="SMART" id="SM01211">
    <property type="entry name" value="GATase_5"/>
    <property type="match status" value="1"/>
</dbReference>
<gene>
    <name evidence="12" type="primary">hisH</name>
    <name evidence="15" type="ORF">MSMAW_2610</name>
</gene>
<evidence type="ECO:0000256" key="2">
    <source>
        <dbReference type="ARBA" id="ARBA00005091"/>
    </source>
</evidence>
<evidence type="ECO:0000256" key="9">
    <source>
        <dbReference type="ARBA" id="ARBA00023239"/>
    </source>
</evidence>
<evidence type="ECO:0000256" key="7">
    <source>
        <dbReference type="ARBA" id="ARBA00022962"/>
    </source>
</evidence>
<keyword evidence="8 12" id="KW-0368">Histidine biosynthesis</keyword>
<dbReference type="Proteomes" id="UP000033058">
    <property type="component" value="Chromosome"/>
</dbReference>
<accession>A0A0E3LFY9</accession>
<feature type="active site" evidence="12 13">
    <location>
        <position position="183"/>
    </location>
</feature>
<comment type="pathway">
    <text evidence="2 12">Amino-acid biosynthesis; L-histidine biosynthesis; L-histidine from 5-phospho-alpha-D-ribose 1-diphosphate: step 5/9.</text>
</comment>
<dbReference type="InterPro" id="IPR017926">
    <property type="entry name" value="GATASE"/>
</dbReference>
<dbReference type="InterPro" id="IPR029062">
    <property type="entry name" value="Class_I_gatase-like"/>
</dbReference>
<evidence type="ECO:0000256" key="5">
    <source>
        <dbReference type="ARBA" id="ARBA00022605"/>
    </source>
</evidence>
<keyword evidence="9 12" id="KW-0456">Lyase</keyword>
<evidence type="ECO:0000259" key="14">
    <source>
        <dbReference type="Pfam" id="PF00117"/>
    </source>
</evidence>
<dbReference type="AlphaFoldDB" id="A0A0E3LFY9"/>
<proteinExistence type="inferred from homology"/>
<keyword evidence="15" id="KW-0328">Glycosyltransferase</keyword>
<reference evidence="15 16" key="1">
    <citation type="submission" date="2014-07" db="EMBL/GenBank/DDBJ databases">
        <title>Methanogenic archaea and the global carbon cycle.</title>
        <authorList>
            <person name="Henriksen J.R."/>
            <person name="Luke J."/>
            <person name="Reinhart S."/>
            <person name="Benedict M.N."/>
            <person name="Youngblut N.D."/>
            <person name="Metcalf M.E."/>
            <person name="Whitaker R.J."/>
            <person name="Metcalf W.W."/>
        </authorList>
    </citation>
    <scope>NUCLEOTIDE SEQUENCE [LARGE SCALE GENOMIC DNA]</scope>
    <source>
        <strain evidence="15 16">WWM610</strain>
    </source>
</reference>
<keyword evidence="5 12" id="KW-0028">Amino-acid biosynthesis</keyword>
<evidence type="ECO:0000256" key="11">
    <source>
        <dbReference type="ARBA" id="ARBA00049534"/>
    </source>
</evidence>
<evidence type="ECO:0000256" key="8">
    <source>
        <dbReference type="ARBA" id="ARBA00023102"/>
    </source>
</evidence>
<keyword evidence="7 12" id="KW-0315">Glutamine amidotransferase</keyword>
<comment type="catalytic activity">
    <reaction evidence="11 12">
        <text>L-glutamine + H2O = L-glutamate + NH4(+)</text>
        <dbReference type="Rhea" id="RHEA:15889"/>
        <dbReference type="ChEBI" id="CHEBI:15377"/>
        <dbReference type="ChEBI" id="CHEBI:28938"/>
        <dbReference type="ChEBI" id="CHEBI:29985"/>
        <dbReference type="ChEBI" id="CHEBI:58359"/>
        <dbReference type="EC" id="3.5.1.2"/>
    </reaction>
</comment>
<dbReference type="GO" id="GO:0000107">
    <property type="term" value="F:imidazoleglycerol-phosphate synthase activity"/>
    <property type="evidence" value="ECO:0007669"/>
    <property type="project" value="UniProtKB-UniRule"/>
</dbReference>
<dbReference type="Gene3D" id="3.40.50.880">
    <property type="match status" value="1"/>
</dbReference>
<evidence type="ECO:0000256" key="1">
    <source>
        <dbReference type="ARBA" id="ARBA00004496"/>
    </source>
</evidence>
<keyword evidence="15" id="KW-0808">Transferase</keyword>
<dbReference type="FunFam" id="3.40.50.880:FF:000009">
    <property type="entry name" value="Imidazole glycerol phosphate synthase subunit HisH"/>
    <property type="match status" value="1"/>
</dbReference>
<dbReference type="GO" id="GO:0000105">
    <property type="term" value="P:L-histidine biosynthetic process"/>
    <property type="evidence" value="ECO:0007669"/>
    <property type="project" value="UniProtKB-UniRule"/>
</dbReference>
<comment type="subcellular location">
    <subcellularLocation>
        <location evidence="1 12">Cytoplasm</location>
    </subcellularLocation>
</comment>
<dbReference type="EC" id="4.3.2.10" evidence="12"/>
<dbReference type="RefSeq" id="WP_015412271.1">
    <property type="nucleotide sequence ID" value="NZ_CP009509.1"/>
</dbReference>
<dbReference type="GO" id="GO:0016829">
    <property type="term" value="F:lyase activity"/>
    <property type="evidence" value="ECO:0007669"/>
    <property type="project" value="UniProtKB-KW"/>
</dbReference>
<dbReference type="NCBIfam" id="TIGR01855">
    <property type="entry name" value="IMP_synth_hisH"/>
    <property type="match status" value="1"/>
</dbReference>
<dbReference type="EC" id="3.5.1.2" evidence="12"/>
<evidence type="ECO:0000256" key="4">
    <source>
        <dbReference type="ARBA" id="ARBA00022490"/>
    </source>
</evidence>
<evidence type="ECO:0000256" key="10">
    <source>
        <dbReference type="ARBA" id="ARBA00047838"/>
    </source>
</evidence>
<comment type="subunit">
    <text evidence="3 12">Heterodimer of HisH and HisF.</text>
</comment>
<evidence type="ECO:0000256" key="13">
    <source>
        <dbReference type="PIRSR" id="PIRSR000495-1"/>
    </source>
</evidence>
<evidence type="ECO:0000313" key="16">
    <source>
        <dbReference type="Proteomes" id="UP000033058"/>
    </source>
</evidence>
<dbReference type="PIRSF" id="PIRSF000495">
    <property type="entry name" value="Amidotransf_hisH"/>
    <property type="match status" value="1"/>
</dbReference>
<name>A0A0E3LFY9_METMZ</name>
<dbReference type="Pfam" id="PF00117">
    <property type="entry name" value="GATase"/>
    <property type="match status" value="1"/>
</dbReference>
<keyword evidence="6 12" id="KW-0378">Hydrolase</keyword>
<dbReference type="GO" id="GO:0004359">
    <property type="term" value="F:glutaminase activity"/>
    <property type="evidence" value="ECO:0007669"/>
    <property type="project" value="UniProtKB-EC"/>
</dbReference>
<protein>
    <recommendedName>
        <fullName evidence="12">Imidazole glycerol phosphate synthase subunit HisH</fullName>
        <ecNumber evidence="12">4.3.2.10</ecNumber>
    </recommendedName>
    <alternativeName>
        <fullName evidence="12">IGP synthase glutaminase subunit</fullName>
        <ecNumber evidence="12">3.5.1.2</ecNumber>
    </alternativeName>
    <alternativeName>
        <fullName evidence="12">IGP synthase subunit HisH</fullName>
    </alternativeName>
    <alternativeName>
        <fullName evidence="12">ImGP synthase subunit HisH</fullName>
        <shortName evidence="12">IGPS subunit HisH</shortName>
    </alternativeName>
</protein>
<dbReference type="GO" id="GO:0005737">
    <property type="term" value="C:cytoplasm"/>
    <property type="evidence" value="ECO:0007669"/>
    <property type="project" value="UniProtKB-SubCell"/>
</dbReference>
<evidence type="ECO:0000313" key="15">
    <source>
        <dbReference type="EMBL" id="AKB41601.1"/>
    </source>
</evidence>
<dbReference type="GeneID" id="24852375"/>
<dbReference type="HOGENOM" id="CLU_071837_2_2_2"/>
<evidence type="ECO:0000256" key="12">
    <source>
        <dbReference type="HAMAP-Rule" id="MF_00278"/>
    </source>
</evidence>
<dbReference type="InterPro" id="IPR010139">
    <property type="entry name" value="Imidazole-glycPsynth_HisH"/>
</dbReference>
<dbReference type="PANTHER" id="PTHR42701:SF1">
    <property type="entry name" value="IMIDAZOLE GLYCEROL PHOSPHATE SYNTHASE SUBUNIT HISH"/>
    <property type="match status" value="1"/>
</dbReference>
<feature type="active site" evidence="12 13">
    <location>
        <position position="185"/>
    </location>
</feature>
<dbReference type="UniPathway" id="UPA00031">
    <property type="reaction ID" value="UER00010"/>
</dbReference>
<dbReference type="GeneID" id="66136497"/>
<dbReference type="PANTHER" id="PTHR42701">
    <property type="entry name" value="IMIDAZOLE GLYCEROL PHOSPHATE SYNTHASE SUBUNIT HISH"/>
    <property type="match status" value="1"/>
</dbReference>
<keyword evidence="4 12" id="KW-0963">Cytoplasm</keyword>
<feature type="active site" description="Nucleophile" evidence="12 13">
    <location>
        <position position="79"/>
    </location>
</feature>
<dbReference type="CDD" id="cd01748">
    <property type="entry name" value="GATase1_IGP_Synthase"/>
    <property type="match status" value="1"/>
</dbReference>